<organism evidence="2 3">
    <name type="scientific">Methylobacterium phyllostachyos</name>
    <dbReference type="NCBI Taxonomy" id="582672"/>
    <lineage>
        <taxon>Bacteria</taxon>
        <taxon>Pseudomonadati</taxon>
        <taxon>Pseudomonadota</taxon>
        <taxon>Alphaproteobacteria</taxon>
        <taxon>Hyphomicrobiales</taxon>
        <taxon>Methylobacteriaceae</taxon>
        <taxon>Methylobacterium</taxon>
    </lineage>
</organism>
<dbReference type="SUPFAM" id="SSF52540">
    <property type="entry name" value="P-loop containing nucleoside triphosphate hydrolases"/>
    <property type="match status" value="1"/>
</dbReference>
<gene>
    <name evidence="2" type="ORF">SAMN05216360_110209</name>
</gene>
<dbReference type="AlphaFoldDB" id="A0A1H0DKZ8"/>
<evidence type="ECO:0008006" key="4">
    <source>
        <dbReference type="Google" id="ProtNLM"/>
    </source>
</evidence>
<feature type="region of interest" description="Disordered" evidence="1">
    <location>
        <begin position="410"/>
        <end position="448"/>
    </location>
</feature>
<dbReference type="STRING" id="582672.SAMN05216360_110209"/>
<evidence type="ECO:0000313" key="2">
    <source>
        <dbReference type="EMBL" id="SDN70830.1"/>
    </source>
</evidence>
<evidence type="ECO:0000256" key="1">
    <source>
        <dbReference type="SAM" id="MobiDB-lite"/>
    </source>
</evidence>
<accession>A0A1H0DKZ8</accession>
<evidence type="ECO:0000313" key="3">
    <source>
        <dbReference type="Proteomes" id="UP000198704"/>
    </source>
</evidence>
<dbReference type="InterPro" id="IPR027417">
    <property type="entry name" value="P-loop_NTPase"/>
</dbReference>
<protein>
    <recommendedName>
        <fullName evidence="4">Type III restriction enzyme, res subunit</fullName>
    </recommendedName>
</protein>
<dbReference type="Proteomes" id="UP000198704">
    <property type="component" value="Unassembled WGS sequence"/>
</dbReference>
<reference evidence="3" key="1">
    <citation type="submission" date="2016-10" db="EMBL/GenBank/DDBJ databases">
        <authorList>
            <person name="Varghese N."/>
            <person name="Submissions S."/>
        </authorList>
    </citation>
    <scope>NUCLEOTIDE SEQUENCE [LARGE SCALE GENOMIC DNA]</scope>
    <source>
        <strain evidence="3">BL47</strain>
    </source>
</reference>
<name>A0A1H0DKZ8_9HYPH</name>
<dbReference type="EMBL" id="FNHS01000010">
    <property type="protein sequence ID" value="SDN70830.1"/>
    <property type="molecule type" value="Genomic_DNA"/>
</dbReference>
<proteinExistence type="predicted"/>
<sequence length="787" mass="90323">MGGGKTDSTVRQVIRLVRNGENCILTQPTKALNKQTLLLFRRLAPDVSVELINSDAYPNGTVYQLLEHMKRPPDHSHVVLTTWESFVRLPKLFNQDQFHLRIDEIPKAYKSFSVIVPKSHRRLTDTIERFSRGSSYGEIIAQDRGTLRSIAENKVNDAVEELFQPFARVILDPKYKTYVNVSGYDALLRGNTDEPYLRVFSLLQPSFFVGFRSVSMVGARASETMLFKWFERCGVRFKDDDEITSGLRYREHTNGNLIDFHYLSETNWSLYAQERDPHLRELFVNGAISKLGREPFCWLDNIDFEKDSPLRLLPNATKLPHGSHGRNDFQHFNNVAILTAFNLPGPETQFLRDVAGISEPDQKIAHDYHSTMQTIGRISIRDPNNSCGKLVILPDRQNAEWQSGVFPGSRVHSLGLDQRKPKRPGPTKQYENSAERQRARRSRMKEEQDQLAEKFSLGAERINEAGFYKSCHKISNMSIRELVTTYQGSIVSHLSEGMSFPINMPIKNFGIYLKGLHKRRLGTKESNELIMPALCAPVANVDSQRGLENAIFGRHLYLDIDGGHLKYLQLSRILSHLEMIVYNSFNHTSESHRYRVVFLTDELLSPTIYKFIWRQIVQRIENAGYLHNNSCRPKGDRKLHGIDNKPSIVNLFYLPCQPKEGKGFFYHYTKNRSPLCINDWIEHAIPTRFDLDEDEELITVVDAVRDLANSSELIEKGMGRYRNFIHSIDPGTGKLGSSNKALFVLDKTLKRAGADYADRDIILTQAANESRSPIDRNKDKKRYMNKR</sequence>
<keyword evidence="3" id="KW-1185">Reference proteome</keyword>